<evidence type="ECO:0000256" key="4">
    <source>
        <dbReference type="ARBA" id="ARBA00022454"/>
    </source>
</evidence>
<keyword evidence="11" id="KW-0137">Centromere</keyword>
<dbReference type="GO" id="GO:0045132">
    <property type="term" value="P:meiotic chromosome segregation"/>
    <property type="evidence" value="ECO:0007669"/>
    <property type="project" value="TreeGrafter"/>
</dbReference>
<dbReference type="OrthoDB" id="8194677at2759"/>
<feature type="domain" description="Nuf2 DHR10-like" evidence="14">
    <location>
        <begin position="259"/>
        <end position="371"/>
    </location>
</feature>
<dbReference type="InterPro" id="IPR005549">
    <property type="entry name" value="Kinetochore_Nuf2_N"/>
</dbReference>
<dbReference type="GO" id="GO:0051315">
    <property type="term" value="P:attachment of mitotic spindle microtubules to kinetochore"/>
    <property type="evidence" value="ECO:0007669"/>
    <property type="project" value="TreeGrafter"/>
</dbReference>
<dbReference type="InterPro" id="IPR041112">
    <property type="entry name" value="Nuf2_DHR10-like"/>
</dbReference>
<evidence type="ECO:0000256" key="5">
    <source>
        <dbReference type="ARBA" id="ARBA00022618"/>
    </source>
</evidence>
<evidence type="ECO:0000256" key="3">
    <source>
        <dbReference type="ARBA" id="ARBA00005498"/>
    </source>
</evidence>
<name>A0A9P5XN80_9AGAR</name>
<keyword evidence="16" id="KW-1185">Reference proteome</keyword>
<accession>A0A9P5XN80</accession>
<dbReference type="GO" id="GO:0031262">
    <property type="term" value="C:Ndc80 complex"/>
    <property type="evidence" value="ECO:0007669"/>
    <property type="project" value="InterPro"/>
</dbReference>
<dbReference type="InterPro" id="IPR038275">
    <property type="entry name" value="Nuf2_N_sf"/>
</dbReference>
<keyword evidence="8 12" id="KW-0175">Coiled coil</keyword>
<dbReference type="EMBL" id="MU151067">
    <property type="protein sequence ID" value="KAF9452801.1"/>
    <property type="molecule type" value="Genomic_DNA"/>
</dbReference>
<dbReference type="PANTHER" id="PTHR21650">
    <property type="entry name" value="MEMBRALIN/KINETOCHORE PROTEIN NUF2"/>
    <property type="match status" value="1"/>
</dbReference>
<keyword evidence="9" id="KW-0539">Nucleus</keyword>
<feature type="coiled-coil region" evidence="12">
    <location>
        <begin position="335"/>
        <end position="426"/>
    </location>
</feature>
<protein>
    <recommendedName>
        <fullName evidence="17">Kinetochore protein NUF2</fullName>
    </recommendedName>
</protein>
<keyword evidence="6" id="KW-0498">Mitosis</keyword>
<dbReference type="Proteomes" id="UP000807342">
    <property type="component" value="Unassembled WGS sequence"/>
</dbReference>
<evidence type="ECO:0000313" key="15">
    <source>
        <dbReference type="EMBL" id="KAF9452801.1"/>
    </source>
</evidence>
<reference evidence="15" key="1">
    <citation type="submission" date="2020-11" db="EMBL/GenBank/DDBJ databases">
        <authorList>
            <consortium name="DOE Joint Genome Institute"/>
            <person name="Ahrendt S."/>
            <person name="Riley R."/>
            <person name="Andreopoulos W."/>
            <person name="Labutti K."/>
            <person name="Pangilinan J."/>
            <person name="Ruiz-Duenas F.J."/>
            <person name="Barrasa J.M."/>
            <person name="Sanchez-Garcia M."/>
            <person name="Camarero S."/>
            <person name="Miyauchi S."/>
            <person name="Serrano A."/>
            <person name="Linde D."/>
            <person name="Babiker R."/>
            <person name="Drula E."/>
            <person name="Ayuso-Fernandez I."/>
            <person name="Pacheco R."/>
            <person name="Padilla G."/>
            <person name="Ferreira P."/>
            <person name="Barriuso J."/>
            <person name="Kellner H."/>
            <person name="Castanera R."/>
            <person name="Alfaro M."/>
            <person name="Ramirez L."/>
            <person name="Pisabarro A.G."/>
            <person name="Kuo A."/>
            <person name="Tritt A."/>
            <person name="Lipzen A."/>
            <person name="He G."/>
            <person name="Yan M."/>
            <person name="Ng V."/>
            <person name="Cullen D."/>
            <person name="Martin F."/>
            <person name="Rosso M.-N."/>
            <person name="Henrissat B."/>
            <person name="Hibbett D."/>
            <person name="Martinez A.T."/>
            <person name="Grigoriev I.V."/>
        </authorList>
    </citation>
    <scope>NUCLEOTIDE SEQUENCE</scope>
    <source>
        <strain evidence="15">MF-IS2</strain>
    </source>
</reference>
<evidence type="ECO:0000256" key="8">
    <source>
        <dbReference type="ARBA" id="ARBA00023054"/>
    </source>
</evidence>
<evidence type="ECO:0000256" key="2">
    <source>
        <dbReference type="ARBA" id="ARBA00004629"/>
    </source>
</evidence>
<dbReference type="GO" id="GO:0044877">
    <property type="term" value="F:protein-containing complex binding"/>
    <property type="evidence" value="ECO:0007669"/>
    <property type="project" value="TreeGrafter"/>
</dbReference>
<evidence type="ECO:0000256" key="10">
    <source>
        <dbReference type="ARBA" id="ARBA00023306"/>
    </source>
</evidence>
<dbReference type="GO" id="GO:0005634">
    <property type="term" value="C:nucleus"/>
    <property type="evidence" value="ECO:0007669"/>
    <property type="project" value="UniProtKB-SubCell"/>
</dbReference>
<gene>
    <name evidence="15" type="ORF">P691DRAFT_803086</name>
</gene>
<sequence>MPKGIFPHLNSSDIITALGGWGLSVSPDQLAHPTADFVEGVYCACLQQVTGLTYDSLRDPVANSLSSLGLENEDLYASAFSNNLILYHLTRFAKAAQVEDFNVRDLYTPERARTFILLSAFINFVKFTEQYCDQFVKNLREHSEKILVEREDVAEGLEKVQKEIDTIKAKIAENEPECERLRQENDVLRQKMFEIKNSQALAVSELEKLKGEKDTLVRQRESLAEEITNTNESVQRTQGRVVQSPDRIRKRISQMTLDATDDKRTIATHETKARDLQSKINTLLAIEKDVRNCVEQLNTIEKEIRSLHDTQKGLGDVKDQLEGKSIEKSELHLKRERVHKQLANAHEKLERAQRHAEDKKQANEKTIARLKGEYEQMVIERRDNDKQLEELRVEATNIQSEMADHLKKNETELNELLAEYWRLRHETDVYMETLANKLKMRVTSG</sequence>
<dbReference type="Pfam" id="PF18595">
    <property type="entry name" value="Nuf2_DHR10-like"/>
    <property type="match status" value="1"/>
</dbReference>
<evidence type="ECO:0000313" key="16">
    <source>
        <dbReference type="Proteomes" id="UP000807342"/>
    </source>
</evidence>
<feature type="domain" description="Kinetochore protein Nuf2 N-terminal" evidence="13">
    <location>
        <begin position="5"/>
        <end position="141"/>
    </location>
</feature>
<dbReference type="PANTHER" id="PTHR21650:SF2">
    <property type="entry name" value="KINETOCHORE PROTEIN NUF2"/>
    <property type="match status" value="1"/>
</dbReference>
<evidence type="ECO:0000259" key="13">
    <source>
        <dbReference type="Pfam" id="PF03800"/>
    </source>
</evidence>
<evidence type="ECO:0000256" key="11">
    <source>
        <dbReference type="ARBA" id="ARBA00023328"/>
    </source>
</evidence>
<organism evidence="15 16">
    <name type="scientific">Macrolepiota fuliginosa MF-IS2</name>
    <dbReference type="NCBI Taxonomy" id="1400762"/>
    <lineage>
        <taxon>Eukaryota</taxon>
        <taxon>Fungi</taxon>
        <taxon>Dikarya</taxon>
        <taxon>Basidiomycota</taxon>
        <taxon>Agaricomycotina</taxon>
        <taxon>Agaricomycetes</taxon>
        <taxon>Agaricomycetidae</taxon>
        <taxon>Agaricales</taxon>
        <taxon>Agaricineae</taxon>
        <taxon>Agaricaceae</taxon>
        <taxon>Macrolepiota</taxon>
    </lineage>
</organism>
<dbReference type="Pfam" id="PF03800">
    <property type="entry name" value="Nuf2"/>
    <property type="match status" value="1"/>
</dbReference>
<comment type="caution">
    <text evidence="15">The sequence shown here is derived from an EMBL/GenBank/DDBJ whole genome shotgun (WGS) entry which is preliminary data.</text>
</comment>
<feature type="coiled-coil region" evidence="12">
    <location>
        <begin position="150"/>
        <end position="226"/>
    </location>
</feature>
<evidence type="ECO:0000256" key="9">
    <source>
        <dbReference type="ARBA" id="ARBA00023242"/>
    </source>
</evidence>
<comment type="subcellular location">
    <subcellularLocation>
        <location evidence="2">Chromosome</location>
        <location evidence="2">Centromere</location>
        <location evidence="2">Kinetochore</location>
    </subcellularLocation>
    <subcellularLocation>
        <location evidence="1">Nucleus</location>
    </subcellularLocation>
</comment>
<proteinExistence type="inferred from homology"/>
<keyword evidence="5" id="KW-0132">Cell division</keyword>
<evidence type="ECO:0000256" key="12">
    <source>
        <dbReference type="SAM" id="Coils"/>
    </source>
</evidence>
<evidence type="ECO:0000256" key="7">
    <source>
        <dbReference type="ARBA" id="ARBA00022838"/>
    </source>
</evidence>
<evidence type="ECO:0000256" key="1">
    <source>
        <dbReference type="ARBA" id="ARBA00004123"/>
    </source>
</evidence>
<keyword evidence="10" id="KW-0131">Cell cycle</keyword>
<dbReference type="Gene3D" id="1.10.418.60">
    <property type="entry name" value="Ncd80 complex, Nuf2 subunit"/>
    <property type="match status" value="1"/>
</dbReference>
<dbReference type="AlphaFoldDB" id="A0A9P5XN80"/>
<dbReference type="GO" id="GO:0051301">
    <property type="term" value="P:cell division"/>
    <property type="evidence" value="ECO:0007669"/>
    <property type="project" value="UniProtKB-KW"/>
</dbReference>
<keyword evidence="7" id="KW-0995">Kinetochore</keyword>
<evidence type="ECO:0000259" key="14">
    <source>
        <dbReference type="Pfam" id="PF18595"/>
    </source>
</evidence>
<keyword evidence="4" id="KW-0158">Chromosome</keyword>
<dbReference type="GO" id="GO:0051383">
    <property type="term" value="P:kinetochore organization"/>
    <property type="evidence" value="ECO:0007669"/>
    <property type="project" value="TreeGrafter"/>
</dbReference>
<evidence type="ECO:0000256" key="6">
    <source>
        <dbReference type="ARBA" id="ARBA00022776"/>
    </source>
</evidence>
<comment type="similarity">
    <text evidence="3">Belongs to the NUF2 family.</text>
</comment>
<evidence type="ECO:0008006" key="17">
    <source>
        <dbReference type="Google" id="ProtNLM"/>
    </source>
</evidence>
<dbReference type="GO" id="GO:0007052">
    <property type="term" value="P:mitotic spindle organization"/>
    <property type="evidence" value="ECO:0007669"/>
    <property type="project" value="TreeGrafter"/>
</dbReference>